<sequence>MRPDSKQKVLLALYTEYQKDLPEFTRLDHEALGLSRDVFNYALKKLLDEEFIENAHLIWGEDRSIPLGVVLDVVKLTPNGIRYIEELFALNRTLPGRDKVRAILTAAGDWDGEPLLAWIQEIFREL</sequence>
<dbReference type="KEGG" id="aacx:DEACI_0967"/>
<name>A0A8S0WM17_9FIRM</name>
<dbReference type="EMBL" id="LR746496">
    <property type="protein sequence ID" value="CAA7600314.1"/>
    <property type="molecule type" value="Genomic_DNA"/>
</dbReference>
<gene>
    <name evidence="2" type="ORF">DEACI_0536</name>
    <name evidence="1" type="ORF">DEACI_0967</name>
</gene>
<keyword evidence="3" id="KW-1185">Reference proteome</keyword>
<evidence type="ECO:0000313" key="1">
    <source>
        <dbReference type="EMBL" id="CAA7600314.1"/>
    </source>
</evidence>
<dbReference type="Gene3D" id="1.10.10.10">
    <property type="entry name" value="Winged helix-like DNA-binding domain superfamily/Winged helix DNA-binding domain"/>
    <property type="match status" value="1"/>
</dbReference>
<reference evidence="1" key="2">
    <citation type="submission" date="2020-01" db="EMBL/GenBank/DDBJ databases">
        <authorList>
            <person name="Hornung B."/>
        </authorList>
    </citation>
    <scope>NUCLEOTIDE SEQUENCE</scope>
    <source>
        <strain evidence="1">PacBioINE</strain>
    </source>
</reference>
<dbReference type="InterPro" id="IPR036388">
    <property type="entry name" value="WH-like_DNA-bd_sf"/>
</dbReference>
<dbReference type="AlphaFoldDB" id="A0A8S0WM17"/>
<evidence type="ECO:0000313" key="2">
    <source>
        <dbReference type="EMBL" id="CEJ06090.1"/>
    </source>
</evidence>
<accession>A0A8S0WM17</accession>
<dbReference type="Proteomes" id="UP000836597">
    <property type="component" value="Chromosome"/>
</dbReference>
<dbReference type="EMBL" id="CDGJ01000015">
    <property type="protein sequence ID" value="CEJ06090.1"/>
    <property type="molecule type" value="Genomic_DNA"/>
</dbReference>
<organism evidence="1">
    <name type="scientific">Acididesulfobacillus acetoxydans</name>
    <dbReference type="NCBI Taxonomy" id="1561005"/>
    <lineage>
        <taxon>Bacteria</taxon>
        <taxon>Bacillati</taxon>
        <taxon>Bacillota</taxon>
        <taxon>Clostridia</taxon>
        <taxon>Eubacteriales</taxon>
        <taxon>Peptococcaceae</taxon>
        <taxon>Acididesulfobacillus</taxon>
    </lineage>
</organism>
<dbReference type="RefSeq" id="WP_240984005.1">
    <property type="nucleotide sequence ID" value="NZ_CDGJ01000015.1"/>
</dbReference>
<protein>
    <submittedName>
        <fullName evidence="1">Bacteriophage Tuc2009, YjcQ</fullName>
    </submittedName>
</protein>
<dbReference type="Proteomes" id="UP001071230">
    <property type="component" value="Unassembled WGS sequence"/>
</dbReference>
<evidence type="ECO:0000313" key="3">
    <source>
        <dbReference type="Proteomes" id="UP001071230"/>
    </source>
</evidence>
<proteinExistence type="predicted"/>
<reference evidence="2" key="1">
    <citation type="submission" date="2014-11" db="EMBL/GenBank/DDBJ databases">
        <authorList>
            <person name="Hornung B.V."/>
        </authorList>
    </citation>
    <scope>NUCLEOTIDE SEQUENCE</scope>
    <source>
        <strain evidence="2">INE</strain>
    </source>
</reference>